<accession>A0A1G4HY71</accession>
<dbReference type="InterPro" id="IPR035896">
    <property type="entry name" value="AN1-like_Znf"/>
</dbReference>
<dbReference type="PANTHER" id="PTHR14677">
    <property type="entry name" value="ARSENITE INDUCUBLE RNA ASSOCIATED PROTEIN AIP-1-RELATED"/>
    <property type="match status" value="1"/>
</dbReference>
<evidence type="ECO:0000313" key="8">
    <source>
        <dbReference type="Proteomes" id="UP000195570"/>
    </source>
</evidence>
<dbReference type="PROSITE" id="PS51039">
    <property type="entry name" value="ZF_AN1"/>
    <property type="match status" value="1"/>
</dbReference>
<dbReference type="SUPFAM" id="SSF118310">
    <property type="entry name" value="AN1-like Zinc finger"/>
    <property type="match status" value="2"/>
</dbReference>
<gene>
    <name evidence="7" type="ORF">TEOVI_000511600</name>
</gene>
<organism evidence="7 8">
    <name type="scientific">Trypanosoma equiperdum</name>
    <dbReference type="NCBI Taxonomy" id="5694"/>
    <lineage>
        <taxon>Eukaryota</taxon>
        <taxon>Discoba</taxon>
        <taxon>Euglenozoa</taxon>
        <taxon>Kinetoplastea</taxon>
        <taxon>Metakinetoplastina</taxon>
        <taxon>Trypanosomatida</taxon>
        <taxon>Trypanosomatidae</taxon>
        <taxon>Trypanosoma</taxon>
    </lineage>
</organism>
<dbReference type="GeneID" id="92379056"/>
<evidence type="ECO:0000256" key="3">
    <source>
        <dbReference type="ARBA" id="ARBA00022833"/>
    </source>
</evidence>
<comment type="caution">
    <text evidence="7">The sequence shown here is derived from an EMBL/GenBank/DDBJ whole genome shotgun (WGS) entry which is preliminary data.</text>
</comment>
<dbReference type="SMART" id="SM00154">
    <property type="entry name" value="ZnF_AN1"/>
    <property type="match status" value="2"/>
</dbReference>
<name>A0A1G4HY71_TRYEQ</name>
<evidence type="ECO:0000259" key="6">
    <source>
        <dbReference type="PROSITE" id="PS51039"/>
    </source>
</evidence>
<dbReference type="InterPro" id="IPR000058">
    <property type="entry name" value="Znf_AN1"/>
</dbReference>
<dbReference type="RefSeq" id="XP_067076028.1">
    <property type="nucleotide sequence ID" value="XM_067219927.1"/>
</dbReference>
<keyword evidence="1" id="KW-0479">Metal-binding</keyword>
<dbReference type="VEuPathDB" id="TriTrypDB:TEOVI_000511600"/>
<evidence type="ECO:0000256" key="4">
    <source>
        <dbReference type="PROSITE-ProRule" id="PRU00449"/>
    </source>
</evidence>
<keyword evidence="2 4" id="KW-0863">Zinc-finger</keyword>
<dbReference type="Gene3D" id="4.10.1110.10">
    <property type="entry name" value="AN1-like Zinc finger"/>
    <property type="match status" value="2"/>
</dbReference>
<protein>
    <submittedName>
        <fullName evidence="7">AN1-like zinc finger, putative</fullName>
    </submittedName>
</protein>
<evidence type="ECO:0000256" key="1">
    <source>
        <dbReference type="ARBA" id="ARBA00022723"/>
    </source>
</evidence>
<dbReference type="GO" id="GO:0008270">
    <property type="term" value="F:zinc ion binding"/>
    <property type="evidence" value="ECO:0007669"/>
    <property type="project" value="UniProtKB-KW"/>
</dbReference>
<evidence type="ECO:0000313" key="7">
    <source>
        <dbReference type="EMBL" id="SCU64242.1"/>
    </source>
</evidence>
<sequence length="303" mass="33042">MQVGVCDDESKRCTFSGCGHISFLAARCGFCGEMFCPEHTSVGSHNCCAFGVQPLRCERCGMVVQLEYCGQSAAEAMARHTTSGCQSSQSPGTKEGQSNRCSYQECQKNEHVTIICDDCGNTYCVEHRAPQSHRCKRMHVRQPVPESRPTPSYPTVASNAKYGPRNTERTAFGRPTEGCVTPLVVFAEGFGVSPFFIHFTPTTVVGRMVDSTVSQAELESRSVSSSKRPWRLHVVKRGNGPNELCVSSPSFSDTLEVAGISGGTIAYIGTEDSVPGTVQKELLKLLKKKSEERGRKKSGCWCM</sequence>
<feature type="domain" description="AN1-type" evidence="6">
    <location>
        <begin position="95"/>
        <end position="143"/>
    </location>
</feature>
<keyword evidence="3" id="KW-0862">Zinc</keyword>
<dbReference type="Pfam" id="PF01428">
    <property type="entry name" value="zf-AN1"/>
    <property type="match status" value="2"/>
</dbReference>
<dbReference type="EMBL" id="CZPT02000020">
    <property type="protein sequence ID" value="SCU64242.1"/>
    <property type="molecule type" value="Genomic_DNA"/>
</dbReference>
<dbReference type="Proteomes" id="UP000195570">
    <property type="component" value="Unassembled WGS sequence"/>
</dbReference>
<dbReference type="AlphaFoldDB" id="A0A1G4HY71"/>
<feature type="region of interest" description="Disordered" evidence="5">
    <location>
        <begin position="136"/>
        <end position="170"/>
    </location>
</feature>
<dbReference type="GO" id="GO:0005737">
    <property type="term" value="C:cytoplasm"/>
    <property type="evidence" value="ECO:0007669"/>
    <property type="project" value="TreeGrafter"/>
</dbReference>
<dbReference type="PANTHER" id="PTHR14677:SF20">
    <property type="entry name" value="ZINC FINGER AN1-TYPE CONTAINING 2A-RELATED"/>
    <property type="match status" value="1"/>
</dbReference>
<keyword evidence="8" id="KW-1185">Reference proteome</keyword>
<evidence type="ECO:0000256" key="5">
    <source>
        <dbReference type="SAM" id="MobiDB-lite"/>
    </source>
</evidence>
<proteinExistence type="predicted"/>
<evidence type="ECO:0000256" key="2">
    <source>
        <dbReference type="ARBA" id="ARBA00022771"/>
    </source>
</evidence>
<reference evidence="7" key="1">
    <citation type="submission" date="2016-09" db="EMBL/GenBank/DDBJ databases">
        <authorList>
            <person name="Hebert L."/>
            <person name="Moumen B."/>
        </authorList>
    </citation>
    <scope>NUCLEOTIDE SEQUENCE [LARGE SCALE GENOMIC DNA]</scope>
    <source>
        <strain evidence="7">OVI</strain>
    </source>
</reference>